<evidence type="ECO:0000256" key="1">
    <source>
        <dbReference type="ARBA" id="ARBA00010986"/>
    </source>
</evidence>
<keyword evidence="2 4" id="KW-0456">Lyase</keyword>
<evidence type="ECO:0000313" key="5">
    <source>
        <dbReference type="Proteomes" id="UP000662904"/>
    </source>
</evidence>
<dbReference type="PANTHER" id="PTHR30536:SF5">
    <property type="entry name" value="ALTRONATE DEHYDRATASE"/>
    <property type="match status" value="1"/>
</dbReference>
<sequence>MKKILKINEKDNVVITLEDIKAGDVIETDRKSIYVKENIAVGHKLAIKKMNKGDKVIKYGFPIGHATKEINEGEWVHTHNIKTNLSEILDYTYNPIDISFKKEKSELAFKGFKRDDGQIGIRNEIWIIPTVGCVNKSAKLIAEAIKGMFDSDIDGVYHFEHPYGCSQLGEDHENTQKILKNMVKHPNAGAVLVLGLGCENNNVEEFKKLLGDYDSDRVKFLISQEVEDEVEEGIRIVTEELSRYAKRFRREEVSVSELKVGLKCGGSDAFSGITANPLVGAFSDRLVKWGGTTVLTEVPEMFGAETILMNRAVNEQIFRKIVKLINDFKNYFLEYDQPIYENPSPGNKKGGITTLEEKSLGCTQKGGTTPVVDVLEYGDLLKAKGLNLLQGPGNDLVASTVLAAAGCQMVLFTTGRGTPFGTFVPTVKISSNTRLFNNKQNWMDFNAGVLTEGISMEQLVEEFISYLLKVASGEIKTKNEIRGYREIAIFKHGVTL</sequence>
<dbReference type="SMART" id="SM00858">
    <property type="entry name" value="SAF"/>
    <property type="match status" value="1"/>
</dbReference>
<dbReference type="Pfam" id="PF08666">
    <property type="entry name" value="SAF"/>
    <property type="match status" value="1"/>
</dbReference>
<name>A0A8A0RJQ2_9FIRM</name>
<evidence type="ECO:0000313" key="4">
    <source>
        <dbReference type="EMBL" id="QSQ08671.1"/>
    </source>
</evidence>
<dbReference type="AlphaFoldDB" id="A0A8A0RJQ2"/>
<dbReference type="EC" id="4.2.1.7" evidence="4"/>
<dbReference type="KEGG" id="kme:H0A61_01009"/>
<organism evidence="4 5">
    <name type="scientific">Koleobacter methoxysyntrophicus</name>
    <dbReference type="NCBI Taxonomy" id="2751313"/>
    <lineage>
        <taxon>Bacteria</taxon>
        <taxon>Bacillati</taxon>
        <taxon>Bacillota</taxon>
        <taxon>Clostridia</taxon>
        <taxon>Koleobacterales</taxon>
        <taxon>Koleobacteraceae</taxon>
        <taxon>Koleobacter</taxon>
    </lineage>
</organism>
<dbReference type="GO" id="GO:0008789">
    <property type="term" value="F:altronate dehydratase activity"/>
    <property type="evidence" value="ECO:0007669"/>
    <property type="project" value="UniProtKB-EC"/>
</dbReference>
<protein>
    <submittedName>
        <fullName evidence="4">Altronate dehydratase</fullName>
        <ecNumber evidence="4">4.2.1.7</ecNumber>
    </submittedName>
</protein>
<dbReference type="InterPro" id="IPR048332">
    <property type="entry name" value="GD_AH_C"/>
</dbReference>
<keyword evidence="5" id="KW-1185">Reference proteome</keyword>
<dbReference type="Pfam" id="PF20629">
    <property type="entry name" value="GD_AH_C"/>
    <property type="match status" value="1"/>
</dbReference>
<comment type="similarity">
    <text evidence="1">Belongs to the UxaA family.</text>
</comment>
<dbReference type="PANTHER" id="PTHR30536">
    <property type="entry name" value="ALTRONATE/GALACTARATE DEHYDRATASE"/>
    <property type="match status" value="1"/>
</dbReference>
<dbReference type="GO" id="GO:0019698">
    <property type="term" value="P:D-galacturonate catabolic process"/>
    <property type="evidence" value="ECO:0007669"/>
    <property type="project" value="TreeGrafter"/>
</dbReference>
<evidence type="ECO:0000256" key="2">
    <source>
        <dbReference type="ARBA" id="ARBA00023239"/>
    </source>
</evidence>
<feature type="domain" description="SAF" evidence="3">
    <location>
        <begin position="11"/>
        <end position="82"/>
    </location>
</feature>
<dbReference type="InterPro" id="IPR013974">
    <property type="entry name" value="SAF"/>
</dbReference>
<dbReference type="RefSeq" id="WP_206708875.1">
    <property type="nucleotide sequence ID" value="NZ_CP059066.1"/>
</dbReference>
<gene>
    <name evidence="4" type="primary">uxaA</name>
    <name evidence="4" type="ORF">H0A61_01009</name>
</gene>
<dbReference type="InterPro" id="IPR052172">
    <property type="entry name" value="UxaA_altronate/galactarate_dh"/>
</dbReference>
<proteinExistence type="inferred from homology"/>
<dbReference type="Pfam" id="PF04295">
    <property type="entry name" value="GD_AH_second"/>
    <property type="match status" value="1"/>
</dbReference>
<dbReference type="InterPro" id="IPR044144">
    <property type="entry name" value="SAF_UxaA/GarD"/>
</dbReference>
<dbReference type="Gene3D" id="2.30.130.110">
    <property type="match status" value="1"/>
</dbReference>
<dbReference type="CDD" id="cd11613">
    <property type="entry name" value="SAF_AH_GD"/>
    <property type="match status" value="1"/>
</dbReference>
<evidence type="ECO:0000259" key="3">
    <source>
        <dbReference type="SMART" id="SM00858"/>
    </source>
</evidence>
<accession>A0A8A0RJQ2</accession>
<reference evidence="4" key="1">
    <citation type="submission" date="2020-07" db="EMBL/GenBank/DDBJ databases">
        <title>Koleobacter methoxysyntrophicus gen. nov., sp. nov., a novel anaerobic bacterium isolated from deep subsurface oil field and proposal of Koleobacterales ord. nov. in the phylum Firmicutes.</title>
        <authorList>
            <person name="Sakamoto S."/>
            <person name="Tamaki H."/>
        </authorList>
    </citation>
    <scope>NUCLEOTIDE SEQUENCE</scope>
    <source>
        <strain evidence="4">NRmbB1</strain>
    </source>
</reference>
<dbReference type="Proteomes" id="UP000662904">
    <property type="component" value="Chromosome"/>
</dbReference>
<dbReference type="EMBL" id="CP059066">
    <property type="protein sequence ID" value="QSQ08671.1"/>
    <property type="molecule type" value="Genomic_DNA"/>
</dbReference>
<dbReference type="InterPro" id="IPR007392">
    <property type="entry name" value="GD_AH_second"/>
</dbReference>